<dbReference type="AlphaFoldDB" id="A0A6B0YSH4"/>
<organism evidence="2">
    <name type="scientific">Caldilineaceae bacterium SB0664_bin_27</name>
    <dbReference type="NCBI Taxonomy" id="2605260"/>
    <lineage>
        <taxon>Bacteria</taxon>
        <taxon>Bacillati</taxon>
        <taxon>Chloroflexota</taxon>
        <taxon>Caldilineae</taxon>
        <taxon>Caldilineales</taxon>
        <taxon>Caldilineaceae</taxon>
    </lineage>
</organism>
<comment type="caution">
    <text evidence="2">The sequence shown here is derived from an EMBL/GenBank/DDBJ whole genome shotgun (WGS) entry which is preliminary data.</text>
</comment>
<feature type="domain" description="HEPN" evidence="1">
    <location>
        <begin position="33"/>
        <end position="118"/>
    </location>
</feature>
<evidence type="ECO:0000313" key="2">
    <source>
        <dbReference type="EMBL" id="MXY92418.1"/>
    </source>
</evidence>
<name>A0A6B0YSH4_9CHLR</name>
<evidence type="ECO:0000259" key="1">
    <source>
        <dbReference type="Pfam" id="PF05168"/>
    </source>
</evidence>
<proteinExistence type="predicted"/>
<gene>
    <name evidence="2" type="ORF">F4Y42_03110</name>
</gene>
<dbReference type="SUPFAM" id="SSF81593">
    <property type="entry name" value="Nucleotidyltransferase substrate binding subunit/domain"/>
    <property type="match status" value="1"/>
</dbReference>
<dbReference type="Gene3D" id="1.20.120.330">
    <property type="entry name" value="Nucleotidyltransferases domain 2"/>
    <property type="match status" value="1"/>
</dbReference>
<dbReference type="InterPro" id="IPR007842">
    <property type="entry name" value="HEPN_dom"/>
</dbReference>
<accession>A0A6B0YSH4</accession>
<reference evidence="2" key="1">
    <citation type="submission" date="2019-09" db="EMBL/GenBank/DDBJ databases">
        <title>Characterisation of the sponge microbiome using genome-centric metagenomics.</title>
        <authorList>
            <person name="Engelberts J.P."/>
            <person name="Robbins S.J."/>
            <person name="De Goeij J.M."/>
            <person name="Aranda M."/>
            <person name="Bell S.C."/>
            <person name="Webster N.S."/>
        </authorList>
    </citation>
    <scope>NUCLEOTIDE SEQUENCE</scope>
    <source>
        <strain evidence="2">SB0664_bin_27</strain>
    </source>
</reference>
<sequence>MSDAKYARMLVEASKRDIEALKGMDDAAVFADEIFGFHVQQAAEKLLKAWLAHSGETYPLTHDLELLLSLLQKRGVDATDLSGLTDYTPYAVQFRYEAIGFDSSPLDRQAGLALVESLLAQVQLRIGGSEGA</sequence>
<protein>
    <submittedName>
        <fullName evidence="2">HEPN domain-containing protein</fullName>
    </submittedName>
</protein>
<dbReference type="EMBL" id="VXRG01000032">
    <property type="protein sequence ID" value="MXY92418.1"/>
    <property type="molecule type" value="Genomic_DNA"/>
</dbReference>
<dbReference type="Pfam" id="PF05168">
    <property type="entry name" value="HEPN"/>
    <property type="match status" value="1"/>
</dbReference>